<reference evidence="2" key="1">
    <citation type="journal article" date="2015" name="Genome Announc.">
        <title>Complete Genome Sequence of a New Member of the Marseilleviridae Recovered from the Brackish Submarine Spring in the Cassis Port-Miou Calanque, France.</title>
        <authorList>
            <person name="Doutre G."/>
            <person name="Arfib B."/>
            <person name="Rochette P."/>
            <person name="Claverie J.M."/>
            <person name="Bonin P."/>
            <person name="Abergel C."/>
        </authorList>
    </citation>
    <scope>NUCLEOTIDE SEQUENCE [LARGE SCALE GENOMIC DNA]</scope>
    <source>
        <strain evidence="2">1</strain>
    </source>
</reference>
<dbReference type="Proteomes" id="UP000319438">
    <property type="component" value="Segment"/>
</dbReference>
<dbReference type="EMBL" id="KT428292">
    <property type="protein sequence ID" value="ALH06792.1"/>
    <property type="molecule type" value="Genomic_DNA"/>
</dbReference>
<keyword evidence="1" id="KW-1133">Transmembrane helix</keyword>
<name>A0A0N7G2D1_9VIRU</name>
<dbReference type="GO" id="GO:0016740">
    <property type="term" value="F:transferase activity"/>
    <property type="evidence" value="ECO:0007669"/>
    <property type="project" value="UniProtKB-KW"/>
</dbReference>
<evidence type="ECO:0000313" key="2">
    <source>
        <dbReference type="EMBL" id="ALH06792.1"/>
    </source>
</evidence>
<protein>
    <submittedName>
        <fullName evidence="2">Putative glycosyltransferase</fullName>
    </submittedName>
</protein>
<keyword evidence="1" id="KW-0472">Membrane</keyword>
<proteinExistence type="predicted"/>
<accession>A0A0N7G2D1</accession>
<evidence type="ECO:0000256" key="1">
    <source>
        <dbReference type="SAM" id="Phobius"/>
    </source>
</evidence>
<organism evidence="2 3">
    <name type="scientific">Port-miou virus</name>
    <dbReference type="NCBI Taxonomy" id="1733873"/>
    <lineage>
        <taxon>Viruses</taxon>
        <taxon>Varidnaviria</taxon>
        <taxon>Bamfordvirae</taxon>
        <taxon>Nucleocytoviricota</taxon>
        <taxon>Megaviricetes</taxon>
        <taxon>Pimascovirales</taxon>
        <taxon>Pimascovirales incertae sedis</taxon>
        <taxon>Marseilleviridae</taxon>
        <taxon>Losannavirus</taxon>
        <taxon>Losannavirus lausannense</taxon>
        <taxon>Lausannevirus</taxon>
    </lineage>
</organism>
<gene>
    <name evidence="2" type="ORF">PMV_094</name>
</gene>
<sequence length="335" mass="38799">MDTFELAFLLSLAVFFFMLWKWFWKVQIIFNPQILGEKTPEVFGKELPERYDQLVRLGMENAKNSKVVFCGMLRDCEDRVPEIIHEFERFNGMFRDWRLLVVENDSVDNTRKLLLDWARKNKRVIVLGCGVNAKECKMSLPKTLGHQIDSARIDKMSLLRNIYLDYTKKYFANWDYLVPVDLDATAKWYMDGFFNSLGWFKKDKNLSMLAASGILRFPSGMSSQYDSFAIIGPEPGAMQTFHNDRWLSHAIGRKLEYMNLEPGADLEPVYSAFGGICIYRLADVLRYGAKYDMNDPENQAGRVYCEHTLFNSYFPKGSKAINPSMVFLCLSNDNA</sequence>
<feature type="transmembrane region" description="Helical" evidence="1">
    <location>
        <begin position="6"/>
        <end position="24"/>
    </location>
</feature>
<keyword evidence="2" id="KW-0808">Transferase</keyword>
<keyword evidence="1" id="KW-0812">Transmembrane</keyword>
<evidence type="ECO:0000313" key="3">
    <source>
        <dbReference type="Proteomes" id="UP000319438"/>
    </source>
</evidence>